<reference evidence="3" key="1">
    <citation type="journal article" date="2022" name="bioRxiv">
        <title>Sequencing and chromosome-scale assembly of the giantPleurodeles waltlgenome.</title>
        <authorList>
            <person name="Brown T."/>
            <person name="Elewa A."/>
            <person name="Iarovenko S."/>
            <person name="Subramanian E."/>
            <person name="Araus A.J."/>
            <person name="Petzold A."/>
            <person name="Susuki M."/>
            <person name="Suzuki K.-i.T."/>
            <person name="Hayashi T."/>
            <person name="Toyoda A."/>
            <person name="Oliveira C."/>
            <person name="Osipova E."/>
            <person name="Leigh N.D."/>
            <person name="Simon A."/>
            <person name="Yun M.H."/>
        </authorList>
    </citation>
    <scope>NUCLEOTIDE SEQUENCE</scope>
    <source>
        <strain evidence="3">20211129_DDA</strain>
        <tissue evidence="3">Liver</tissue>
    </source>
</reference>
<name>A0AAV7LRQ7_PLEWA</name>
<comment type="caution">
    <text evidence="3">The sequence shown here is derived from an EMBL/GenBank/DDBJ whole genome shotgun (WGS) entry which is preliminary data.</text>
</comment>
<organism evidence="3 4">
    <name type="scientific">Pleurodeles waltl</name>
    <name type="common">Iberian ribbed newt</name>
    <dbReference type="NCBI Taxonomy" id="8319"/>
    <lineage>
        <taxon>Eukaryota</taxon>
        <taxon>Metazoa</taxon>
        <taxon>Chordata</taxon>
        <taxon>Craniata</taxon>
        <taxon>Vertebrata</taxon>
        <taxon>Euteleostomi</taxon>
        <taxon>Amphibia</taxon>
        <taxon>Batrachia</taxon>
        <taxon>Caudata</taxon>
        <taxon>Salamandroidea</taxon>
        <taxon>Salamandridae</taxon>
        <taxon>Pleurodelinae</taxon>
        <taxon>Pleurodeles</taxon>
    </lineage>
</organism>
<dbReference type="PANTHER" id="PTHR21096">
    <property type="entry name" value="PROTEIN FAM136A"/>
    <property type="match status" value="1"/>
</dbReference>
<evidence type="ECO:0000256" key="2">
    <source>
        <dbReference type="ARBA" id="ARBA00017657"/>
    </source>
</evidence>
<comment type="similarity">
    <text evidence="1">Belongs to the FAM136 family.</text>
</comment>
<evidence type="ECO:0000313" key="4">
    <source>
        <dbReference type="Proteomes" id="UP001066276"/>
    </source>
</evidence>
<dbReference type="EMBL" id="JANPWB010000015">
    <property type="protein sequence ID" value="KAJ1091573.1"/>
    <property type="molecule type" value="Genomic_DNA"/>
</dbReference>
<dbReference type="PANTHER" id="PTHR21096:SF0">
    <property type="entry name" value="PROTEIN FAM136A"/>
    <property type="match status" value="1"/>
</dbReference>
<accession>A0AAV7LRQ7</accession>
<dbReference type="GO" id="GO:0005737">
    <property type="term" value="C:cytoplasm"/>
    <property type="evidence" value="ECO:0007669"/>
    <property type="project" value="TreeGrafter"/>
</dbReference>
<proteinExistence type="inferred from homology"/>
<evidence type="ECO:0000256" key="1">
    <source>
        <dbReference type="ARBA" id="ARBA00009952"/>
    </source>
</evidence>
<evidence type="ECO:0000313" key="3">
    <source>
        <dbReference type="EMBL" id="KAJ1091573.1"/>
    </source>
</evidence>
<dbReference type="InterPro" id="IPR008560">
    <property type="entry name" value="DUF842_euk"/>
</dbReference>
<protein>
    <recommendedName>
        <fullName evidence="2">Protein FAM136A</fullName>
    </recommendedName>
</protein>
<dbReference type="AlphaFoldDB" id="A0AAV7LRQ7"/>
<dbReference type="Proteomes" id="UP001066276">
    <property type="component" value="Chromosome 11"/>
</dbReference>
<dbReference type="Pfam" id="PF05811">
    <property type="entry name" value="DUF842"/>
    <property type="match status" value="1"/>
</dbReference>
<keyword evidence="4" id="KW-1185">Reference proteome</keyword>
<gene>
    <name evidence="3" type="ORF">NDU88_004692</name>
</gene>
<sequence length="140" mass="15699">MAGVEEQQLRLQKAVDAMVEGLERENIRVMQGKMFRCSAECCETQGASMKQVHQCIERCHTPMGHAQSTVTGELERFQNRLARCTMNCNDKAKDALDSGGKEPQVKLQLENCVSRCADEHMNLIPSMTRKLKESLATIAQ</sequence>